<dbReference type="SUPFAM" id="SSF55681">
    <property type="entry name" value="Class II aaRS and biotin synthetases"/>
    <property type="match status" value="1"/>
</dbReference>
<dbReference type="PROSITE" id="PS00108">
    <property type="entry name" value="PROTEIN_KINASE_ST"/>
    <property type="match status" value="1"/>
</dbReference>
<evidence type="ECO:0000256" key="2">
    <source>
        <dbReference type="ARBA" id="ARBA00022527"/>
    </source>
</evidence>
<dbReference type="Gene3D" id="3.30.930.10">
    <property type="entry name" value="Bira Bifunctional Protein, Domain 2"/>
    <property type="match status" value="1"/>
</dbReference>
<dbReference type="Gene3D" id="3.40.50.800">
    <property type="entry name" value="Anticodon-binding domain"/>
    <property type="match status" value="1"/>
</dbReference>
<feature type="compositionally biased region" description="Basic and acidic residues" evidence="13">
    <location>
        <begin position="1599"/>
        <end position="1609"/>
    </location>
</feature>
<dbReference type="Pfam" id="PF00069">
    <property type="entry name" value="Pkinase"/>
    <property type="match status" value="3"/>
</dbReference>
<keyword evidence="4 11" id="KW-0547">Nucleotide-binding</keyword>
<dbReference type="SMART" id="SM00220">
    <property type="entry name" value="S_TKc"/>
    <property type="match status" value="1"/>
</dbReference>
<feature type="region of interest" description="Disordered" evidence="13">
    <location>
        <begin position="700"/>
        <end position="724"/>
    </location>
</feature>
<dbReference type="Gene3D" id="3.30.200.20">
    <property type="entry name" value="Phosphorylase Kinase, domain 1"/>
    <property type="match status" value="1"/>
</dbReference>
<dbReference type="InterPro" id="IPR016135">
    <property type="entry name" value="UBQ-conjugating_enzyme/RWD"/>
</dbReference>
<dbReference type="Proteomes" id="UP000027361">
    <property type="component" value="Unassembled WGS sequence"/>
</dbReference>
<dbReference type="GO" id="GO:0005634">
    <property type="term" value="C:nucleus"/>
    <property type="evidence" value="ECO:0007669"/>
    <property type="project" value="TreeGrafter"/>
</dbReference>
<dbReference type="Gene3D" id="1.10.510.10">
    <property type="entry name" value="Transferase(Phosphotransferase) domain 1"/>
    <property type="match status" value="2"/>
</dbReference>
<gene>
    <name evidence="16" type="ORF">K437DRAFT_247504</name>
</gene>
<evidence type="ECO:0000259" key="14">
    <source>
        <dbReference type="PROSITE" id="PS50011"/>
    </source>
</evidence>
<evidence type="ECO:0000256" key="5">
    <source>
        <dbReference type="ARBA" id="ARBA00022777"/>
    </source>
</evidence>
<feature type="domain" description="Protein kinase" evidence="14">
    <location>
        <begin position="232"/>
        <end position="553"/>
    </location>
</feature>
<dbReference type="GO" id="GO:0009893">
    <property type="term" value="P:positive regulation of metabolic process"/>
    <property type="evidence" value="ECO:0007669"/>
    <property type="project" value="UniProtKB-ARBA"/>
</dbReference>
<dbReference type="InterPro" id="IPR011009">
    <property type="entry name" value="Kinase-like_dom_sf"/>
</dbReference>
<dbReference type="PANTHER" id="PTHR11042">
    <property type="entry name" value="EUKARYOTIC TRANSLATION INITIATION FACTOR 2-ALPHA KINASE EIF2-ALPHA KINASE -RELATED"/>
    <property type="match status" value="1"/>
</dbReference>
<dbReference type="InterPro" id="IPR036621">
    <property type="entry name" value="Anticodon-bd_dom_sf"/>
</dbReference>
<dbReference type="FunFam" id="3.10.110.10:FF:000050">
    <property type="entry name" value="eIF-2-alpha kinase GCN2"/>
    <property type="match status" value="1"/>
</dbReference>
<dbReference type="Pfam" id="PF05773">
    <property type="entry name" value="RWD"/>
    <property type="match status" value="1"/>
</dbReference>
<dbReference type="Gene3D" id="3.10.110.10">
    <property type="entry name" value="Ubiquitin Conjugating Enzyme"/>
    <property type="match status" value="1"/>
</dbReference>
<protein>
    <recommendedName>
        <fullName evidence="1">non-specific serine/threonine protein kinase</fullName>
        <ecNumber evidence="1">2.7.11.1</ecNumber>
    </recommendedName>
</protein>
<dbReference type="CDD" id="cd14046">
    <property type="entry name" value="STKc_EIF2AK4_GCN2_rpt2"/>
    <property type="match status" value="1"/>
</dbReference>
<dbReference type="InterPro" id="IPR050339">
    <property type="entry name" value="CC_SR_Kinase"/>
</dbReference>
<dbReference type="GO" id="GO:0004694">
    <property type="term" value="F:eukaryotic translation initiation factor 2alpha kinase activity"/>
    <property type="evidence" value="ECO:0007669"/>
    <property type="project" value="InterPro"/>
</dbReference>
<dbReference type="OMA" id="FEDIAWD"/>
<dbReference type="OrthoDB" id="341578at2759"/>
<keyword evidence="6 11" id="KW-0067">ATP-binding</keyword>
<dbReference type="InterPro" id="IPR008271">
    <property type="entry name" value="Ser/Thr_kinase_AS"/>
</dbReference>
<comment type="catalytic activity">
    <reaction evidence="9">
        <text>L-seryl-[protein] + ATP = O-phospho-L-seryl-[protein] + ADP + H(+)</text>
        <dbReference type="Rhea" id="RHEA:17989"/>
        <dbReference type="Rhea" id="RHEA-COMP:9863"/>
        <dbReference type="Rhea" id="RHEA-COMP:11604"/>
        <dbReference type="ChEBI" id="CHEBI:15378"/>
        <dbReference type="ChEBI" id="CHEBI:29999"/>
        <dbReference type="ChEBI" id="CHEBI:30616"/>
        <dbReference type="ChEBI" id="CHEBI:83421"/>
        <dbReference type="ChEBI" id="CHEBI:456216"/>
        <dbReference type="EC" id="2.7.11.1"/>
    </reaction>
</comment>
<organism evidence="16 17">
    <name type="scientific">Tilletiaria anomala (strain ATCC 24038 / CBS 436.72 / UBC 951)</name>
    <dbReference type="NCBI Taxonomy" id="1037660"/>
    <lineage>
        <taxon>Eukaryota</taxon>
        <taxon>Fungi</taxon>
        <taxon>Dikarya</taxon>
        <taxon>Basidiomycota</taxon>
        <taxon>Ustilaginomycotina</taxon>
        <taxon>Exobasidiomycetes</taxon>
        <taxon>Georgefischeriales</taxon>
        <taxon>Tilletiariaceae</taxon>
        <taxon>Tilletiaria</taxon>
    </lineage>
</organism>
<evidence type="ECO:0000313" key="16">
    <source>
        <dbReference type="EMBL" id="KDN44887.1"/>
    </source>
</evidence>
<reference evidence="16 17" key="1">
    <citation type="submission" date="2014-05" db="EMBL/GenBank/DDBJ databases">
        <title>Draft genome sequence of a rare smut relative, Tilletiaria anomala UBC 951.</title>
        <authorList>
            <consortium name="DOE Joint Genome Institute"/>
            <person name="Toome M."/>
            <person name="Kuo A."/>
            <person name="Henrissat B."/>
            <person name="Lipzen A."/>
            <person name="Tritt A."/>
            <person name="Yoshinaga Y."/>
            <person name="Zane M."/>
            <person name="Barry K."/>
            <person name="Grigoriev I.V."/>
            <person name="Spatafora J.W."/>
            <person name="Aimea M.C."/>
        </authorList>
    </citation>
    <scope>NUCLEOTIDE SEQUENCE [LARGE SCALE GENOMIC DNA]</scope>
    <source>
        <strain evidence="16 17">UBC 951</strain>
    </source>
</reference>
<sequence>MVRKLPSASAIAEQQEQEIEVLHSILDTDFVKVPPRSVWKNAPARLSEFEITLRPEDDSLKAQVSALMVVKLPKTYPYVHPIISIQQTPDDKRTKGVSSTELRKLDAHIQHTCSELPLGTEMIWEVVSQAQEYISNHHGIGELEKSMLNISLGDQMRLRAQEAEQARLAAQEAARQVQSKEEQERAKALADAIRLEEERKAEEMERVKERQGTHLSSVTPGTPAVFRTQETTPGNSVLSTGTRVERFLDAIATESDPIHLIRVGPIVAIEALRTLYLADSAQPRTDAKAPVSWTLLQYDICSPHYSTLTGKKQLEELEWELERLRSVRSEHLLNVLATSLTRGSEDADESLQGWKLLILTEQPGGPSLREVLEQCDTLPWSKVRDYTRALLSGLQLLHTNSLVHRALSPDVIFLTRRRSRPSVHETSLLKIADASYQKRLEDMHSQAPFHSPPTTELPGNVPNPWRPPETLSGAPYSRSQDTWDLGRLLCQMLFGLDCTQHADSPASLLDDYRDGKGTEVATDVRHFVRSLMNPNPRKRPTAKAALATLEELIKFEDTNQMGSSTLAGSKHLIHALRKPSPLNPSMQLLGTSPDAQFNRLAAFWQADRMPTVEPSARFSRYVSDFEEIEFLGKGAFGSVVKARNKLDGRFYAIKKIRLSDSAENDERTLREVTALSRLNHAHIVRYVTCWIEQEVLSDGHTTESSTSGAPLYRPRQSVTGSDEREAAADNFSFRLNFEADLDADFLSVGHDALSKNASYQDIKFGGDDSDEESSSDDSGGSSAHVVSSAKPSTNGMKDIWSRPGITSESGEAHLATRRTLFIQMEYISGSTLRDVIDKGLSVEESWRIFRQMLEALSHINYSMGVIHRDLKPSNVMMSGDAEVKIGDFGLATTDVTRALEDSTDGENMVQSTGDLTSDVGTNLYIAPEVIKKVGRYDAKVDMYSLGVIFFEMLASQRAYTTGMERVAVLRELRTEEITLPSAWPFDDQAPQTKIVRWLLNHRAEARPSPMELLKSDLLPLKLEDEYIDECLRLMTNTSSTYHDRLLGALFGRSDVDDVRDFTFDMGAELDADTSLTAVICDHMRVIFQRHGAVQSRIPPLVPPNELYVAQAEDRKLVRMLDRSGLLVYLPFDGLLPFARAFKDTQTKRFKRYDISTVYRDNPIAGGQPRSVMEVNFDVITPERTPAQEAEVFKVLQELIEEVPGLKHDWVIQLNHRAVLDLILERVPKQRHAAVGSTFAATLSIKQTPTITQNLHNKLLDLQLTRSVIEELNAANLSGSVSDVQPRLERLLPSEHKKLLRAAVDELASIISAARSLGVHLPILFTPLLAQNASYFKGGVIFQLVRVGKKRLDVLAAGGRYDYLLKRFANPGASSSSPPPHGVGVQIAVGKVALALSRYQELQVPHLMSKAAEEERSLGWWTPRRCDVYVVGGQAGALEAVMDVCRELWSFGICADFESGTLDVPPERLAAACKAEGILLVVTVRARHTTLKVRNVLHRQDVEVDREELVSWLQEHLMRQRMVDQQQLGNQQLLHLPAGHSTGGGPGALHVTSPLPTSSAGGFGSYQSSPYFSSRGASAAENSIICQVVMPSLKYPGVDKYGRGNKDRRQSKSSKQAIIDKATRDAQRIGDDVLRGRMPIIAIDMGSAEMQRFAGALSLDANSSGGGGAGGSASGQLAGAAAAGGGGTGDAMRAHLDTLQSTADRDYAKLVKNQIFATLSQGATSNAAGSARVILYSVRDERSVIVQL</sequence>
<evidence type="ECO:0000259" key="15">
    <source>
        <dbReference type="PROSITE" id="PS50908"/>
    </source>
</evidence>
<evidence type="ECO:0000256" key="12">
    <source>
        <dbReference type="PROSITE-ProRule" id="PRU10141"/>
    </source>
</evidence>
<dbReference type="SUPFAM" id="SSF54495">
    <property type="entry name" value="UBC-like"/>
    <property type="match status" value="1"/>
</dbReference>
<evidence type="ECO:0000256" key="8">
    <source>
        <dbReference type="ARBA" id="ARBA00047899"/>
    </source>
</evidence>
<comment type="similarity">
    <text evidence="7">Belongs to the protein kinase superfamily. Ser/Thr protein kinase family. GCN2 subfamily.</text>
</comment>
<dbReference type="InParanoid" id="A0A066VT60"/>
<dbReference type="InterPro" id="IPR006575">
    <property type="entry name" value="RWD_dom"/>
</dbReference>
<proteinExistence type="inferred from homology"/>
<feature type="active site" description="Proton acceptor" evidence="10">
    <location>
        <position position="869"/>
    </location>
</feature>
<dbReference type="InterPro" id="IPR017441">
    <property type="entry name" value="Protein_kinase_ATP_BS"/>
</dbReference>
<evidence type="ECO:0000256" key="6">
    <source>
        <dbReference type="ARBA" id="ARBA00022840"/>
    </source>
</evidence>
<feature type="binding site" evidence="12">
    <location>
        <position position="655"/>
    </location>
    <ligand>
        <name>ATP</name>
        <dbReference type="ChEBI" id="CHEBI:30616"/>
    </ligand>
</feature>
<feature type="region of interest" description="Disordered" evidence="13">
    <location>
        <begin position="1596"/>
        <end position="1621"/>
    </location>
</feature>
<dbReference type="RefSeq" id="XP_013242954.1">
    <property type="nucleotide sequence ID" value="XM_013387500.1"/>
</dbReference>
<feature type="domain" description="Protein kinase" evidence="14">
    <location>
        <begin position="625"/>
        <end position="1018"/>
    </location>
</feature>
<evidence type="ECO:0000256" key="10">
    <source>
        <dbReference type="PIRSR" id="PIRSR000660-1"/>
    </source>
</evidence>
<dbReference type="Pfam" id="PF12745">
    <property type="entry name" value="HGTP_anticodon2"/>
    <property type="match status" value="1"/>
</dbReference>
<dbReference type="InterPro" id="IPR016255">
    <property type="entry name" value="Gcn2"/>
</dbReference>
<comment type="catalytic activity">
    <reaction evidence="8">
        <text>L-threonyl-[protein] + ATP = O-phospho-L-threonyl-[protein] + ADP + H(+)</text>
        <dbReference type="Rhea" id="RHEA:46608"/>
        <dbReference type="Rhea" id="RHEA-COMP:11060"/>
        <dbReference type="Rhea" id="RHEA-COMP:11605"/>
        <dbReference type="ChEBI" id="CHEBI:15378"/>
        <dbReference type="ChEBI" id="CHEBI:30013"/>
        <dbReference type="ChEBI" id="CHEBI:30616"/>
        <dbReference type="ChEBI" id="CHEBI:61977"/>
        <dbReference type="ChEBI" id="CHEBI:456216"/>
        <dbReference type="EC" id="2.7.11.1"/>
    </reaction>
</comment>
<dbReference type="InterPro" id="IPR045864">
    <property type="entry name" value="aa-tRNA-synth_II/BPL/LPL"/>
</dbReference>
<evidence type="ECO:0000256" key="7">
    <source>
        <dbReference type="ARBA" id="ARBA00037982"/>
    </source>
</evidence>
<feature type="region of interest" description="Disordered" evidence="13">
    <location>
        <begin position="764"/>
        <end position="804"/>
    </location>
</feature>
<evidence type="ECO:0000256" key="1">
    <source>
        <dbReference type="ARBA" id="ARBA00012513"/>
    </source>
</evidence>
<dbReference type="Pfam" id="PF13393">
    <property type="entry name" value="tRNA-synt_His"/>
    <property type="match status" value="1"/>
</dbReference>
<comment type="caution">
    <text evidence="16">The sequence shown here is derived from an EMBL/GenBank/DDBJ whole genome shotgun (WGS) entry which is preliminary data.</text>
</comment>
<dbReference type="GO" id="GO:0000077">
    <property type="term" value="P:DNA damage checkpoint signaling"/>
    <property type="evidence" value="ECO:0007669"/>
    <property type="project" value="InterPro"/>
</dbReference>
<keyword evidence="5 16" id="KW-0418">Kinase</keyword>
<dbReference type="InterPro" id="IPR024435">
    <property type="entry name" value="HisRS-related_dom"/>
</dbReference>
<dbReference type="GeneID" id="25263261"/>
<evidence type="ECO:0000256" key="3">
    <source>
        <dbReference type="ARBA" id="ARBA00022679"/>
    </source>
</evidence>
<dbReference type="PROSITE" id="PS00107">
    <property type="entry name" value="PROTEIN_KINASE_ATP"/>
    <property type="match status" value="1"/>
</dbReference>
<dbReference type="EC" id="2.7.11.1" evidence="1"/>
<dbReference type="SUPFAM" id="SSF52954">
    <property type="entry name" value="Class II aaRS ABD-related"/>
    <property type="match status" value="1"/>
</dbReference>
<dbReference type="SUPFAM" id="SSF56112">
    <property type="entry name" value="Protein kinase-like (PK-like)"/>
    <property type="match status" value="2"/>
</dbReference>
<dbReference type="SMART" id="SM00591">
    <property type="entry name" value="RWD"/>
    <property type="match status" value="1"/>
</dbReference>
<evidence type="ECO:0000256" key="9">
    <source>
        <dbReference type="ARBA" id="ARBA00048679"/>
    </source>
</evidence>
<dbReference type="CDD" id="cd23823">
    <property type="entry name" value="RWD_GCN2"/>
    <property type="match status" value="1"/>
</dbReference>
<dbReference type="PANTHER" id="PTHR11042:SF136">
    <property type="entry name" value="EIF-2-ALPHA KINASE GCN2"/>
    <property type="match status" value="1"/>
</dbReference>
<accession>A0A066VT60</accession>
<dbReference type="FunFam" id="3.30.200.20:FF:000379">
    <property type="entry name" value="eIF-2-alpha kinase GCN2"/>
    <property type="match status" value="1"/>
</dbReference>
<dbReference type="PROSITE" id="PS50908">
    <property type="entry name" value="RWD"/>
    <property type="match status" value="1"/>
</dbReference>
<dbReference type="GO" id="GO:0005737">
    <property type="term" value="C:cytoplasm"/>
    <property type="evidence" value="ECO:0007669"/>
    <property type="project" value="TreeGrafter"/>
</dbReference>
<evidence type="ECO:0000256" key="11">
    <source>
        <dbReference type="PIRSR" id="PIRSR000660-2"/>
    </source>
</evidence>
<feature type="binding site" evidence="11">
    <location>
        <begin position="631"/>
        <end position="639"/>
    </location>
    <ligand>
        <name>ATP</name>
        <dbReference type="ChEBI" id="CHEBI:30616"/>
    </ligand>
</feature>
<evidence type="ECO:0000256" key="13">
    <source>
        <dbReference type="SAM" id="MobiDB-lite"/>
    </source>
</evidence>
<dbReference type="HOGENOM" id="CLU_001222_2_0_1"/>
<dbReference type="InterPro" id="IPR000719">
    <property type="entry name" value="Prot_kinase_dom"/>
</dbReference>
<dbReference type="GO" id="GO:0005524">
    <property type="term" value="F:ATP binding"/>
    <property type="evidence" value="ECO:0007669"/>
    <property type="project" value="UniProtKB-UniRule"/>
</dbReference>
<dbReference type="PROSITE" id="PS50011">
    <property type="entry name" value="PROTEIN_KINASE_DOM"/>
    <property type="match status" value="2"/>
</dbReference>
<dbReference type="FunFam" id="1.10.510.10:FF:000948">
    <property type="entry name" value="Related to GCN2-ser/thr protein kinase"/>
    <property type="match status" value="1"/>
</dbReference>
<dbReference type="InterPro" id="IPR041715">
    <property type="entry name" value="HisRS-like_core"/>
</dbReference>
<keyword evidence="3" id="KW-0808">Transferase</keyword>
<feature type="binding site" evidence="11">
    <location>
        <position position="654"/>
    </location>
    <ligand>
        <name>ATP</name>
        <dbReference type="ChEBI" id="CHEBI:30616"/>
    </ligand>
</feature>
<dbReference type="EMBL" id="JMSN01000047">
    <property type="protein sequence ID" value="KDN44887.1"/>
    <property type="molecule type" value="Genomic_DNA"/>
</dbReference>
<feature type="domain" description="RWD" evidence="15">
    <location>
        <begin position="17"/>
        <end position="137"/>
    </location>
</feature>
<dbReference type="STRING" id="1037660.A0A066VT60"/>
<evidence type="ECO:0000256" key="4">
    <source>
        <dbReference type="ARBA" id="ARBA00022741"/>
    </source>
</evidence>
<keyword evidence="2" id="KW-0723">Serine/threonine-protein kinase</keyword>
<feature type="region of interest" description="Disordered" evidence="13">
    <location>
        <begin position="205"/>
        <end position="236"/>
    </location>
</feature>
<feature type="region of interest" description="Disordered" evidence="13">
    <location>
        <begin position="444"/>
        <end position="477"/>
    </location>
</feature>
<dbReference type="PIRSF" id="PIRSF000660">
    <property type="entry name" value="Ser/Thr_PK_GCN2"/>
    <property type="match status" value="1"/>
</dbReference>
<keyword evidence="17" id="KW-1185">Reference proteome</keyword>
<name>A0A066VT60_TILAU</name>
<evidence type="ECO:0000313" key="17">
    <source>
        <dbReference type="Proteomes" id="UP000027361"/>
    </source>
</evidence>
<dbReference type="FunCoup" id="A0A066VT60">
    <property type="interactions" value="505"/>
</dbReference>